<evidence type="ECO:0000313" key="12">
    <source>
        <dbReference type="Ensembl" id="ENSOSIP00000022325.1"/>
    </source>
</evidence>
<evidence type="ECO:0000256" key="3">
    <source>
        <dbReference type="ARBA" id="ARBA00022517"/>
    </source>
</evidence>
<name>A0A8C7Y4S9_9TELE</name>
<keyword evidence="5 9" id="KW-0808">Transferase</keyword>
<evidence type="ECO:0000256" key="1">
    <source>
        <dbReference type="ARBA" id="ARBA00004604"/>
    </source>
</evidence>
<dbReference type="PANTHER" id="PTHR22807:SF30">
    <property type="entry name" value="28S RRNA (CYTOSINE(4447)-C(5))-METHYLTRANSFERASE-RELATED"/>
    <property type="match status" value="1"/>
</dbReference>
<feature type="binding site" evidence="9">
    <location>
        <position position="394"/>
    </location>
    <ligand>
        <name>S-adenosyl-L-methionine</name>
        <dbReference type="ChEBI" id="CHEBI:59789"/>
    </ligand>
</feature>
<dbReference type="PROSITE" id="PS51686">
    <property type="entry name" value="SAM_MT_RSMB_NOP"/>
    <property type="match status" value="1"/>
</dbReference>
<dbReference type="AlphaFoldDB" id="A0A8C7Y4S9"/>
<keyword evidence="4 9" id="KW-0489">Methyltransferase</keyword>
<feature type="binding site" evidence="9">
    <location>
        <position position="438"/>
    </location>
    <ligand>
        <name>S-adenosyl-L-methionine</name>
        <dbReference type="ChEBI" id="CHEBI:59789"/>
    </ligand>
</feature>
<feature type="domain" description="SAM-dependent MTase RsmB/NOP-type" evidence="11">
    <location>
        <begin position="278"/>
        <end position="565"/>
    </location>
</feature>
<evidence type="ECO:0000259" key="11">
    <source>
        <dbReference type="PROSITE" id="PS51686"/>
    </source>
</evidence>
<dbReference type="GO" id="GO:0003723">
    <property type="term" value="F:RNA binding"/>
    <property type="evidence" value="ECO:0007669"/>
    <property type="project" value="UniProtKB-UniRule"/>
</dbReference>
<dbReference type="Gene3D" id="3.40.50.150">
    <property type="entry name" value="Vaccinia Virus protein VP39"/>
    <property type="match status" value="1"/>
</dbReference>
<dbReference type="GO" id="GO:0070475">
    <property type="term" value="P:rRNA base methylation"/>
    <property type="evidence" value="ECO:0007669"/>
    <property type="project" value="TreeGrafter"/>
</dbReference>
<dbReference type="PANTHER" id="PTHR22807">
    <property type="entry name" value="NOP2 YEAST -RELATED NOL1/NOP2/FMU SUN DOMAIN-CONTAINING"/>
    <property type="match status" value="1"/>
</dbReference>
<dbReference type="NCBIfam" id="TIGR00446">
    <property type="entry name" value="nop2p"/>
    <property type="match status" value="1"/>
</dbReference>
<dbReference type="InterPro" id="IPR029063">
    <property type="entry name" value="SAM-dependent_MTases_sf"/>
</dbReference>
<evidence type="ECO:0000256" key="10">
    <source>
        <dbReference type="SAM" id="MobiDB-lite"/>
    </source>
</evidence>
<sequence>MGRKLDPTNKVKRGPGKKARKQKGAEVELAKFITDEDTGPKRLSSFTDENSKWLKPTKRKRKADEVGSEDDSEELWEESDGDEDEEEQVQLQQKGSKGPAKTEIKEVEGDEDDKDDSDEDMVDDYGALDDGSEDEAQEEDSDAEDLLPIERAAKKEKKQKKLMDLGNDGDEKEEHQDEDMDEDGTLETNTDDVDRFRLPDPEESEKEGMLSLDLKTIHQRIKDNVDVLCNFSAKREEGKARGDYVSLLKKDLCTYYSYNSFLIDKLMELFPLSELVDFLEANEIQRPVTIRTNTLKTRRRDLAQALINRGVNLDPIGKWSKVGLVIYDSSVPVGATPEYLAGHYMLQGASSFLPVMALSPQEGEMVLDMSSAPGGKTTYIAQLMRNTGVIVANDANSERLKSVVGNIHRLGVTNTVVCNYDGRQFPKVMGGFDRVLLDAPCSGTGVIAKDPAVKTSKDEADILRSAHLQKELILSAIDSVNAESPSGGYVVYCTCSITVEENEWVVDYALKKRNVKLVPTGLDFGKEGFTNFKQFRFHPSLKLTRRFYPHSHNMDGFFVAKLKKFSNVVPTVPAEKGEEEEKTDTTEATASQSAPKDLLSKNDKKKSQMEKRDGSKPKTKPNGTTFKPTEENKSKSGPKKAKIAKMDGEGVKAAGVKKPTVKADVKNEAPKSDKNEGSRFEKKQAKKRKKPTIVKKRLGKNKFQKLKTMLKKHERE</sequence>
<feature type="active site" description="Nucleophile" evidence="9">
    <location>
        <position position="495"/>
    </location>
</feature>
<keyword evidence="7 9" id="KW-0694">RNA-binding</keyword>
<keyword evidence="6 9" id="KW-0949">S-adenosyl-L-methionine</keyword>
<reference evidence="12" key="2">
    <citation type="submission" date="2025-09" db="UniProtKB">
        <authorList>
            <consortium name="Ensembl"/>
        </authorList>
    </citation>
    <scope>IDENTIFICATION</scope>
</reference>
<feature type="compositionally biased region" description="Acidic residues" evidence="10">
    <location>
        <begin position="108"/>
        <end position="147"/>
    </location>
</feature>
<dbReference type="InterPro" id="IPR054728">
    <property type="entry name" value="RsmB-like_ferredoxin"/>
</dbReference>
<feature type="region of interest" description="Disordered" evidence="10">
    <location>
        <begin position="1"/>
        <end position="209"/>
    </location>
</feature>
<dbReference type="GeneTree" id="ENSGT00940000161554"/>
<dbReference type="PROSITE" id="PS01153">
    <property type="entry name" value="NOL1_NOP2_SUN"/>
    <property type="match status" value="1"/>
</dbReference>
<dbReference type="Gene3D" id="3.30.70.1170">
    <property type="entry name" value="Sun protein, domain 3"/>
    <property type="match status" value="1"/>
</dbReference>
<feature type="binding site" evidence="9">
    <location>
        <begin position="370"/>
        <end position="376"/>
    </location>
    <ligand>
        <name>S-adenosyl-L-methionine</name>
        <dbReference type="ChEBI" id="CHEBI:59789"/>
    </ligand>
</feature>
<dbReference type="FunFam" id="3.40.50.150:FF:000734">
    <property type="entry name" value="NOP2 nucleolar protein homolog (yeast)"/>
    <property type="match status" value="1"/>
</dbReference>
<keyword evidence="3" id="KW-0690">Ribosome biogenesis</keyword>
<dbReference type="Pfam" id="PF22458">
    <property type="entry name" value="RsmF-B_ferredox"/>
    <property type="match status" value="1"/>
</dbReference>
<dbReference type="InterPro" id="IPR023273">
    <property type="entry name" value="RCMT_NOP2"/>
</dbReference>
<comment type="similarity">
    <text evidence="2 9">Belongs to the class I-like SAM-binding methyltransferase superfamily. RsmB/NOP family.</text>
</comment>
<dbReference type="InterPro" id="IPR049560">
    <property type="entry name" value="MeTrfase_RsmB-F_NOP2_cat"/>
</dbReference>
<dbReference type="Pfam" id="PF01189">
    <property type="entry name" value="Methyltr_RsmB-F"/>
    <property type="match status" value="1"/>
</dbReference>
<evidence type="ECO:0000256" key="6">
    <source>
        <dbReference type="ARBA" id="ARBA00022691"/>
    </source>
</evidence>
<feature type="region of interest" description="Disordered" evidence="10">
    <location>
        <begin position="572"/>
        <end position="696"/>
    </location>
</feature>
<dbReference type="GO" id="GO:0009383">
    <property type="term" value="F:rRNA (cytosine-C5-)-methyltransferase activity"/>
    <property type="evidence" value="ECO:0007669"/>
    <property type="project" value="TreeGrafter"/>
</dbReference>
<keyword evidence="8" id="KW-0539">Nucleus</keyword>
<dbReference type="FunFam" id="3.30.70.1170:FF:000001">
    <property type="entry name" value="Ribosomal RNA methyltransferase Nop2"/>
    <property type="match status" value="1"/>
</dbReference>
<dbReference type="GO" id="GO:0005730">
    <property type="term" value="C:nucleolus"/>
    <property type="evidence" value="ECO:0007669"/>
    <property type="project" value="UniProtKB-SubCell"/>
</dbReference>
<dbReference type="InterPro" id="IPR023267">
    <property type="entry name" value="RCMT"/>
</dbReference>
<dbReference type="InterPro" id="IPR018314">
    <property type="entry name" value="RsmB/NOL1/NOP2-like_CS"/>
</dbReference>
<feature type="compositionally biased region" description="Acidic residues" evidence="10">
    <location>
        <begin position="167"/>
        <end position="191"/>
    </location>
</feature>
<proteinExistence type="inferred from homology"/>
<comment type="subcellular location">
    <subcellularLocation>
        <location evidence="1">Nucleus</location>
        <location evidence="1">Nucleolus</location>
    </subcellularLocation>
</comment>
<evidence type="ECO:0000256" key="2">
    <source>
        <dbReference type="ARBA" id="ARBA00007494"/>
    </source>
</evidence>
<dbReference type="Ensembl" id="ENSOSIT00000023586.1">
    <property type="protein sequence ID" value="ENSOSIP00000022325.1"/>
    <property type="gene ID" value="ENSOSIG00000011699.1"/>
</dbReference>
<dbReference type="Proteomes" id="UP000694383">
    <property type="component" value="Unplaced"/>
</dbReference>
<protein>
    <submittedName>
        <fullName evidence="12">NOP2 nucleolar protein homolog (yeast)</fullName>
    </submittedName>
</protein>
<feature type="compositionally biased region" description="Basic and acidic residues" evidence="10">
    <location>
        <begin position="598"/>
        <end position="616"/>
    </location>
</feature>
<evidence type="ECO:0000256" key="9">
    <source>
        <dbReference type="PROSITE-ProRule" id="PRU01023"/>
    </source>
</evidence>
<evidence type="ECO:0000256" key="5">
    <source>
        <dbReference type="ARBA" id="ARBA00022679"/>
    </source>
</evidence>
<evidence type="ECO:0000256" key="8">
    <source>
        <dbReference type="ARBA" id="ARBA00023242"/>
    </source>
</evidence>
<feature type="compositionally biased region" description="Basic residues" evidence="10">
    <location>
        <begin position="684"/>
        <end position="696"/>
    </location>
</feature>
<evidence type="ECO:0000313" key="13">
    <source>
        <dbReference type="Proteomes" id="UP000694383"/>
    </source>
</evidence>
<dbReference type="GO" id="GO:0000470">
    <property type="term" value="P:maturation of LSU-rRNA"/>
    <property type="evidence" value="ECO:0007669"/>
    <property type="project" value="TreeGrafter"/>
</dbReference>
<feature type="binding site" evidence="9">
    <location>
        <position position="421"/>
    </location>
    <ligand>
        <name>S-adenosyl-L-methionine</name>
        <dbReference type="ChEBI" id="CHEBI:59789"/>
    </ligand>
</feature>
<evidence type="ECO:0000256" key="4">
    <source>
        <dbReference type="ARBA" id="ARBA00022603"/>
    </source>
</evidence>
<feature type="compositionally biased region" description="Basic and acidic residues" evidence="10">
    <location>
        <begin position="661"/>
        <end position="683"/>
    </location>
</feature>
<organism evidence="12 13">
    <name type="scientific">Oryzias sinensis</name>
    <name type="common">Chinese medaka</name>
    <dbReference type="NCBI Taxonomy" id="183150"/>
    <lineage>
        <taxon>Eukaryota</taxon>
        <taxon>Metazoa</taxon>
        <taxon>Chordata</taxon>
        <taxon>Craniata</taxon>
        <taxon>Vertebrata</taxon>
        <taxon>Euteleostomi</taxon>
        <taxon>Actinopterygii</taxon>
        <taxon>Neopterygii</taxon>
        <taxon>Teleostei</taxon>
        <taxon>Neoteleostei</taxon>
        <taxon>Acanthomorphata</taxon>
        <taxon>Ovalentaria</taxon>
        <taxon>Atherinomorphae</taxon>
        <taxon>Beloniformes</taxon>
        <taxon>Adrianichthyidae</taxon>
        <taxon>Oryziinae</taxon>
        <taxon>Oryzias</taxon>
    </lineage>
</organism>
<feature type="compositionally biased region" description="Acidic residues" evidence="10">
    <location>
        <begin position="66"/>
        <end position="88"/>
    </location>
</feature>
<dbReference type="SUPFAM" id="SSF53335">
    <property type="entry name" value="S-adenosyl-L-methionine-dependent methyltransferases"/>
    <property type="match status" value="1"/>
</dbReference>
<dbReference type="SMR" id="A0A8C7Y4S9"/>
<reference evidence="12" key="1">
    <citation type="submission" date="2025-08" db="UniProtKB">
        <authorList>
            <consortium name="Ensembl"/>
        </authorList>
    </citation>
    <scope>IDENTIFICATION</scope>
</reference>
<feature type="compositionally biased region" description="Basic residues" evidence="10">
    <location>
        <begin position="10"/>
        <end position="22"/>
    </location>
</feature>
<keyword evidence="13" id="KW-1185">Reference proteome</keyword>
<dbReference type="InterPro" id="IPR001678">
    <property type="entry name" value="MeTrfase_RsmB-F_NOP2_dom"/>
</dbReference>
<accession>A0A8C7Y4S9</accession>
<dbReference type="InterPro" id="IPR011023">
    <property type="entry name" value="Nop2p"/>
</dbReference>
<dbReference type="PRINTS" id="PR02012">
    <property type="entry name" value="RCMTNOP2"/>
</dbReference>
<dbReference type="PRINTS" id="PR02008">
    <property type="entry name" value="RCMTFAMILY"/>
</dbReference>
<evidence type="ECO:0000256" key="7">
    <source>
        <dbReference type="ARBA" id="ARBA00022884"/>
    </source>
</evidence>